<evidence type="ECO:0000313" key="1">
    <source>
        <dbReference type="EMBL" id="WQJ54350.1"/>
    </source>
</evidence>
<accession>A0ABZ0Z573</accession>
<dbReference type="Proteomes" id="UP001346559">
    <property type="component" value="Segment"/>
</dbReference>
<name>A0ABZ0Z573_9CAUD</name>
<dbReference type="EMBL" id="OR769218">
    <property type="protein sequence ID" value="WQJ54350.1"/>
    <property type="molecule type" value="Genomic_DNA"/>
</dbReference>
<proteinExistence type="predicted"/>
<keyword evidence="2" id="KW-1185">Reference proteome</keyword>
<reference evidence="1 2" key="1">
    <citation type="submission" date="2023-11" db="EMBL/GenBank/DDBJ databases">
        <authorList>
            <person name="Cook R."/>
            <person name="Crisci M."/>
            <person name="Pye H."/>
            <person name="Adriaenssens E."/>
            <person name="Santini J."/>
        </authorList>
    </citation>
    <scope>NUCLEOTIDE SEQUENCE [LARGE SCALE GENOMIC DNA]</scope>
    <source>
        <strain evidence="1">Lak_Megaphage_RVC_AP1_GC26</strain>
    </source>
</reference>
<protein>
    <submittedName>
        <fullName evidence="1">Uncharacterized protein</fullName>
    </submittedName>
</protein>
<evidence type="ECO:0000313" key="2">
    <source>
        <dbReference type="Proteomes" id="UP001346559"/>
    </source>
</evidence>
<organism evidence="1 2">
    <name type="scientific">phage Lak_Megaphage_RVC_AP1_GC26</name>
    <dbReference type="NCBI Taxonomy" id="3109224"/>
    <lineage>
        <taxon>Viruses</taxon>
        <taxon>Duplodnaviria</taxon>
        <taxon>Heunggongvirae</taxon>
        <taxon>Uroviricota</taxon>
        <taxon>Caudoviricetes</taxon>
        <taxon>Caudoviricetes code 15 clade</taxon>
    </lineage>
</organism>
<sequence>MKVIYVISELFKIYEHDYSVEHCTEFEPNRNYGEFFKNRIMVMSTEKKLLDDYIAFYTGDCIHKLESLIEKIKVTIKKLKKINIF</sequence>